<dbReference type="Pfam" id="PF10287">
    <property type="entry name" value="YJL171C_Tos1_C"/>
    <property type="match status" value="1"/>
</dbReference>
<keyword evidence="13" id="KW-1185">Reference proteome</keyword>
<keyword evidence="6" id="KW-0326">Glycosidase</keyword>
<protein>
    <recommendedName>
        <fullName evidence="3">glucan endo-1,3-beta-D-glucosidase</fullName>
        <ecNumber evidence="3">3.2.1.39</ecNumber>
    </recommendedName>
</protein>
<dbReference type="Gene3D" id="2.60.120.200">
    <property type="match status" value="1"/>
</dbReference>
<name>A0A9Q9ELS4_9PEZI</name>
<evidence type="ECO:0000313" key="12">
    <source>
        <dbReference type="EMBL" id="USW54674.1"/>
    </source>
</evidence>
<dbReference type="EC" id="3.2.1.39" evidence="3"/>
<evidence type="ECO:0000259" key="11">
    <source>
        <dbReference type="Pfam" id="PF10290"/>
    </source>
</evidence>
<evidence type="ECO:0000256" key="1">
    <source>
        <dbReference type="ARBA" id="ARBA00000382"/>
    </source>
</evidence>
<evidence type="ECO:0000259" key="10">
    <source>
        <dbReference type="Pfam" id="PF10287"/>
    </source>
</evidence>
<proteinExistence type="inferred from homology"/>
<sequence>MRYSFSAAALFAATVSADLCSYGSTDDNGNYYCKEVKAITYTGVGGSASYNKITSMDGTSGTCSSSPYGYSGSLAPLDEEVSLHFRGPLELKQLAVYTPGSSSTKAASYNKARRNAHERRHVAHGHGHAHLHHEREQKRDAALGDLVTAVIDGKLVSWANDYSGVATSAPSNAEASKAPSYGNSRIVSTPKAPSYGSASSSSAAAKASSTAKASSSSSSSSDDDDTSGEGWTRTAYYNSADKSADGLVFLNHEGGSGSGVFDYTFGNSLSYASADGCSGSSSPQVLEDCTIPSETEVVVMTDSKCGDDDGCGYYRDGTTAYHGFDGPSKAFFFEFSMPDDGKTAASKYTPVNMPAIWMLNAQIPRTLQYGNAECSCWTTGCGEFDIFEVLAAGDTRCKSTLHGNKAGGDSDYFARPTNGTIKAALLLYKDNIHIKVLDDSTNFGKTMGDTFVTEMIADTMADSMENLVSLFKLSS</sequence>
<dbReference type="InterPro" id="IPR018805">
    <property type="entry name" value="YJL171C/Tos1_C"/>
</dbReference>
<comment type="similarity">
    <text evidence="2">Belongs to the PGA52 family.</text>
</comment>
<feature type="region of interest" description="Disordered" evidence="8">
    <location>
        <begin position="101"/>
        <end position="138"/>
    </location>
</feature>
<evidence type="ECO:0000256" key="2">
    <source>
        <dbReference type="ARBA" id="ARBA00006055"/>
    </source>
</evidence>
<dbReference type="InterPro" id="IPR018807">
    <property type="entry name" value="YJL171C/Tos1_N"/>
</dbReference>
<dbReference type="GO" id="GO:0009277">
    <property type="term" value="C:fungal-type cell wall"/>
    <property type="evidence" value="ECO:0007669"/>
    <property type="project" value="TreeGrafter"/>
</dbReference>
<feature type="compositionally biased region" description="Low complexity" evidence="8">
    <location>
        <begin position="209"/>
        <end position="220"/>
    </location>
</feature>
<evidence type="ECO:0000256" key="5">
    <source>
        <dbReference type="ARBA" id="ARBA00022801"/>
    </source>
</evidence>
<feature type="region of interest" description="Disordered" evidence="8">
    <location>
        <begin position="209"/>
        <end position="229"/>
    </location>
</feature>
<reference evidence="12" key="1">
    <citation type="submission" date="2022-06" db="EMBL/GenBank/DDBJ databases">
        <title>Complete genome sequences of two strains of the flax pathogen Septoria linicola.</title>
        <authorList>
            <person name="Lapalu N."/>
            <person name="Simon A."/>
            <person name="Demenou B."/>
            <person name="Paumier D."/>
            <person name="Guillot M.-P."/>
            <person name="Gout L."/>
            <person name="Valade R."/>
        </authorList>
    </citation>
    <scope>NUCLEOTIDE SEQUENCE</scope>
    <source>
        <strain evidence="12">SE15195</strain>
    </source>
</reference>
<evidence type="ECO:0000256" key="8">
    <source>
        <dbReference type="SAM" id="MobiDB-lite"/>
    </source>
</evidence>
<dbReference type="Proteomes" id="UP001056384">
    <property type="component" value="Chromosome 6"/>
</dbReference>
<feature type="domain" description="Cell wall protein YJL171C/Tos1 N-terminal" evidence="11">
    <location>
        <begin position="38"/>
        <end position="99"/>
    </location>
</feature>
<dbReference type="AlphaFoldDB" id="A0A9Q9ELS4"/>
<keyword evidence="4 9" id="KW-0732">Signal</keyword>
<evidence type="ECO:0000256" key="6">
    <source>
        <dbReference type="ARBA" id="ARBA00023295"/>
    </source>
</evidence>
<organism evidence="12 13">
    <name type="scientific">Septoria linicola</name>
    <dbReference type="NCBI Taxonomy" id="215465"/>
    <lineage>
        <taxon>Eukaryota</taxon>
        <taxon>Fungi</taxon>
        <taxon>Dikarya</taxon>
        <taxon>Ascomycota</taxon>
        <taxon>Pezizomycotina</taxon>
        <taxon>Dothideomycetes</taxon>
        <taxon>Dothideomycetidae</taxon>
        <taxon>Mycosphaerellales</taxon>
        <taxon>Mycosphaerellaceae</taxon>
        <taxon>Septoria</taxon>
    </lineage>
</organism>
<feature type="domain" description="Cell wall protein YJL171C/Tos1 C-terminal" evidence="10">
    <location>
        <begin position="230"/>
        <end position="453"/>
    </location>
</feature>
<feature type="compositionally biased region" description="Basic residues" evidence="8">
    <location>
        <begin position="111"/>
        <end position="132"/>
    </location>
</feature>
<evidence type="ECO:0000256" key="9">
    <source>
        <dbReference type="SAM" id="SignalP"/>
    </source>
</evidence>
<evidence type="ECO:0000256" key="7">
    <source>
        <dbReference type="ARBA" id="ARBA00023316"/>
    </source>
</evidence>
<feature type="chain" id="PRO_5040337216" description="glucan endo-1,3-beta-D-glucosidase" evidence="9">
    <location>
        <begin position="18"/>
        <end position="475"/>
    </location>
</feature>
<evidence type="ECO:0000313" key="13">
    <source>
        <dbReference type="Proteomes" id="UP001056384"/>
    </source>
</evidence>
<dbReference type="GO" id="GO:0042973">
    <property type="term" value="F:glucan endo-1,3-beta-D-glucosidase activity"/>
    <property type="evidence" value="ECO:0007669"/>
    <property type="project" value="UniProtKB-EC"/>
</dbReference>
<keyword evidence="7" id="KW-0961">Cell wall biogenesis/degradation</keyword>
<evidence type="ECO:0000256" key="4">
    <source>
        <dbReference type="ARBA" id="ARBA00022729"/>
    </source>
</evidence>
<comment type="catalytic activity">
    <reaction evidence="1">
        <text>Hydrolysis of (1-&gt;3)-beta-D-glucosidic linkages in (1-&gt;3)-beta-D-glucans.</text>
        <dbReference type="EC" id="3.2.1.39"/>
    </reaction>
</comment>
<dbReference type="EMBL" id="CP099423">
    <property type="protein sequence ID" value="USW54674.1"/>
    <property type="molecule type" value="Genomic_DNA"/>
</dbReference>
<accession>A0A9Q9ELS4</accession>
<evidence type="ECO:0000256" key="3">
    <source>
        <dbReference type="ARBA" id="ARBA00012780"/>
    </source>
</evidence>
<dbReference type="GO" id="GO:0071555">
    <property type="term" value="P:cell wall organization"/>
    <property type="evidence" value="ECO:0007669"/>
    <property type="project" value="UniProtKB-KW"/>
</dbReference>
<gene>
    <name evidence="12" type="ORF">Slin15195_G079930</name>
</gene>
<dbReference type="Pfam" id="PF10290">
    <property type="entry name" value="YJL171C_Tos1_N"/>
    <property type="match status" value="1"/>
</dbReference>
<feature type="signal peptide" evidence="9">
    <location>
        <begin position="1"/>
        <end position="17"/>
    </location>
</feature>
<dbReference type="PANTHER" id="PTHR31737">
    <property type="entry name" value="PROTEIN TOS1"/>
    <property type="match status" value="1"/>
</dbReference>
<keyword evidence="5" id="KW-0378">Hydrolase</keyword>
<dbReference type="PANTHER" id="PTHR31737:SF2">
    <property type="entry name" value="PROTEIN TOS1"/>
    <property type="match status" value="1"/>
</dbReference>